<gene>
    <name evidence="1" type="ORF">LCGC14_0344280</name>
</gene>
<evidence type="ECO:0000313" key="1">
    <source>
        <dbReference type="EMBL" id="KKN78952.1"/>
    </source>
</evidence>
<comment type="caution">
    <text evidence="1">The sequence shown here is derived from an EMBL/GenBank/DDBJ whole genome shotgun (WGS) entry which is preliminary data.</text>
</comment>
<dbReference type="EMBL" id="LAZR01000254">
    <property type="protein sequence ID" value="KKN78952.1"/>
    <property type="molecule type" value="Genomic_DNA"/>
</dbReference>
<dbReference type="AlphaFoldDB" id="A0A0F9TVG6"/>
<proteinExistence type="predicted"/>
<name>A0A0F9TVG6_9ZZZZ</name>
<organism evidence="1">
    <name type="scientific">marine sediment metagenome</name>
    <dbReference type="NCBI Taxonomy" id="412755"/>
    <lineage>
        <taxon>unclassified sequences</taxon>
        <taxon>metagenomes</taxon>
        <taxon>ecological metagenomes</taxon>
    </lineage>
</organism>
<protein>
    <submittedName>
        <fullName evidence="1">Uncharacterized protein</fullName>
    </submittedName>
</protein>
<sequence>MKQGERTIYKVLVGDSKFEVGVNGVTLIEVQPPLVGIDHDDGHALGIFSQNEDIFWYHREAKIIVPALDITDFARVS</sequence>
<reference evidence="1" key="1">
    <citation type="journal article" date="2015" name="Nature">
        <title>Complex archaea that bridge the gap between prokaryotes and eukaryotes.</title>
        <authorList>
            <person name="Spang A."/>
            <person name="Saw J.H."/>
            <person name="Jorgensen S.L."/>
            <person name="Zaremba-Niedzwiedzka K."/>
            <person name="Martijn J."/>
            <person name="Lind A.E."/>
            <person name="van Eijk R."/>
            <person name="Schleper C."/>
            <person name="Guy L."/>
            <person name="Ettema T.J."/>
        </authorList>
    </citation>
    <scope>NUCLEOTIDE SEQUENCE</scope>
</reference>
<accession>A0A0F9TVG6</accession>